<feature type="transmembrane region" description="Helical" evidence="2">
    <location>
        <begin position="71"/>
        <end position="89"/>
    </location>
</feature>
<feature type="compositionally biased region" description="Basic and acidic residues" evidence="1">
    <location>
        <begin position="1"/>
        <end position="17"/>
    </location>
</feature>
<name>A0ABX8EJ23_9ACTN</name>
<dbReference type="Proteomes" id="UP000679307">
    <property type="component" value="Chromosome"/>
</dbReference>
<organism evidence="3 4">
    <name type="scientific">Nocardioides aquaticus</name>
    <dbReference type="NCBI Taxonomy" id="160826"/>
    <lineage>
        <taxon>Bacteria</taxon>
        <taxon>Bacillati</taxon>
        <taxon>Actinomycetota</taxon>
        <taxon>Actinomycetes</taxon>
        <taxon>Propionibacteriales</taxon>
        <taxon>Nocardioidaceae</taxon>
        <taxon>Nocardioides</taxon>
    </lineage>
</organism>
<keyword evidence="2" id="KW-0812">Transmembrane</keyword>
<evidence type="ECO:0000256" key="2">
    <source>
        <dbReference type="SAM" id="Phobius"/>
    </source>
</evidence>
<protein>
    <submittedName>
        <fullName evidence="3">Uncharacterized protein</fullName>
    </submittedName>
</protein>
<dbReference type="RefSeq" id="WP_214059031.1">
    <property type="nucleotide sequence ID" value="NZ_BAAAHS010000102.1"/>
</dbReference>
<keyword evidence="2" id="KW-1133">Transmembrane helix</keyword>
<evidence type="ECO:0000256" key="1">
    <source>
        <dbReference type="SAM" id="MobiDB-lite"/>
    </source>
</evidence>
<keyword evidence="2" id="KW-0472">Membrane</keyword>
<accession>A0ABX8EJ23</accession>
<proteinExistence type="predicted"/>
<evidence type="ECO:0000313" key="3">
    <source>
        <dbReference type="EMBL" id="QVT79606.1"/>
    </source>
</evidence>
<feature type="region of interest" description="Disordered" evidence="1">
    <location>
        <begin position="1"/>
        <end position="34"/>
    </location>
</feature>
<keyword evidence="4" id="KW-1185">Reference proteome</keyword>
<dbReference type="EMBL" id="CP075371">
    <property type="protein sequence ID" value="QVT79606.1"/>
    <property type="molecule type" value="Genomic_DNA"/>
</dbReference>
<evidence type="ECO:0000313" key="4">
    <source>
        <dbReference type="Proteomes" id="UP000679307"/>
    </source>
</evidence>
<feature type="compositionally biased region" description="Acidic residues" evidence="1">
    <location>
        <begin position="18"/>
        <end position="27"/>
    </location>
</feature>
<reference evidence="3 4" key="1">
    <citation type="submission" date="2021-05" db="EMBL/GenBank/DDBJ databases">
        <title>Complete genome of Nocardioides aquaticus KCTC 9944T isolated from meromictic and hypersaline Ekho Lake, Antarctica.</title>
        <authorList>
            <person name="Hwang K."/>
            <person name="Kim K.M."/>
            <person name="Choe H."/>
        </authorList>
    </citation>
    <scope>NUCLEOTIDE SEQUENCE [LARGE SCALE GENOMIC DNA]</scope>
    <source>
        <strain evidence="3 4">KCTC 9944</strain>
    </source>
</reference>
<gene>
    <name evidence="3" type="ORF">ENKNEFLB_01989</name>
</gene>
<sequence>MTGTGDRADDELPRDPFDTDFDHDDDSPPAWFAGQHLPHDAQRMGLTNHVPDGALLDFAGRLDATKTKHRVTAWVLLVVFAFPVLMYVVRLVQAVLPG</sequence>